<organism evidence="2 3">
    <name type="scientific">Longispora fulva</name>
    <dbReference type="NCBI Taxonomy" id="619741"/>
    <lineage>
        <taxon>Bacteria</taxon>
        <taxon>Bacillati</taxon>
        <taxon>Actinomycetota</taxon>
        <taxon>Actinomycetes</taxon>
        <taxon>Micromonosporales</taxon>
        <taxon>Micromonosporaceae</taxon>
        <taxon>Longispora</taxon>
    </lineage>
</organism>
<dbReference type="EMBL" id="JADOUF010000001">
    <property type="protein sequence ID" value="MBG6135850.1"/>
    <property type="molecule type" value="Genomic_DNA"/>
</dbReference>
<name>A0A8J7GD06_9ACTN</name>
<protein>
    <submittedName>
        <fullName evidence="2">Uncharacterized protein</fullName>
    </submittedName>
</protein>
<evidence type="ECO:0000313" key="2">
    <source>
        <dbReference type="EMBL" id="MBG6135850.1"/>
    </source>
</evidence>
<evidence type="ECO:0000256" key="1">
    <source>
        <dbReference type="SAM" id="MobiDB-lite"/>
    </source>
</evidence>
<keyword evidence="3" id="KW-1185">Reference proteome</keyword>
<comment type="caution">
    <text evidence="2">The sequence shown here is derived from an EMBL/GenBank/DDBJ whole genome shotgun (WGS) entry which is preliminary data.</text>
</comment>
<dbReference type="AlphaFoldDB" id="A0A8J7GD06"/>
<accession>A0A8J7GD06</accession>
<reference evidence="2" key="1">
    <citation type="submission" date="2020-11" db="EMBL/GenBank/DDBJ databases">
        <title>Sequencing the genomes of 1000 actinobacteria strains.</title>
        <authorList>
            <person name="Klenk H.-P."/>
        </authorList>
    </citation>
    <scope>NUCLEOTIDE SEQUENCE</scope>
    <source>
        <strain evidence="2">DSM 45356</strain>
    </source>
</reference>
<feature type="region of interest" description="Disordered" evidence="1">
    <location>
        <begin position="1"/>
        <end position="30"/>
    </location>
</feature>
<sequence>MAGQLRRASGVRAPANSLRRRLRSTADPRPEGKRGWFGGAVWRAAGAVTVAVAALTWSIYKVPVGDRLSAGAPVGITFAGQNGPQDTGQVWAFQDRIDLTGIAPGELDALAATRVSAPLGRTTIRFAVEGNRESTVIVTDLRATVLDRGPSYDGTCVRLPLQGETSTVAMAVLVDEAQPRARTLDPKLNSLGDPYFDARTLTLQRGERAAVVVTVFAATGLARFTLSLEVSVNGALRRLEVTDNGRPFTLSGVPDRCATTFGGTRTLQPVAANEIDLAGVRVGRRG</sequence>
<proteinExistence type="predicted"/>
<dbReference type="RefSeq" id="WP_197002907.1">
    <property type="nucleotide sequence ID" value="NZ_BONS01000002.1"/>
</dbReference>
<dbReference type="Proteomes" id="UP000622552">
    <property type="component" value="Unassembled WGS sequence"/>
</dbReference>
<gene>
    <name evidence="2" type="ORF">IW245_002044</name>
</gene>
<evidence type="ECO:0000313" key="3">
    <source>
        <dbReference type="Proteomes" id="UP000622552"/>
    </source>
</evidence>